<evidence type="ECO:0000256" key="1">
    <source>
        <dbReference type="SAM" id="MobiDB-lite"/>
    </source>
</evidence>
<dbReference type="RefSeq" id="WP_337714555.1">
    <property type="nucleotide sequence ID" value="NZ_JBBEGL010000004.1"/>
</dbReference>
<feature type="domain" description="Putative zinc-finger" evidence="3">
    <location>
        <begin position="23"/>
        <end position="57"/>
    </location>
</feature>
<proteinExistence type="predicted"/>
<keyword evidence="2" id="KW-1133">Transmembrane helix</keyword>
<gene>
    <name evidence="4" type="ORF">WCD41_16495</name>
</gene>
<feature type="transmembrane region" description="Helical" evidence="2">
    <location>
        <begin position="205"/>
        <end position="222"/>
    </location>
</feature>
<dbReference type="Pfam" id="PF13490">
    <property type="entry name" value="zf-HC2"/>
    <property type="match status" value="1"/>
</dbReference>
<sequence length="267" mass="27048">MNTGGNSDDPRGDQHGMASSSDCDTCREAVSAALDGEAGPEERARVDAHLAGCAACRAWQRDAEAVTRRARTGVVVGGPDLVARVVDAAPGPRVRWRGVTARAGLAAVGLAQAVLGLVGLVGATTAAATHAGHGSDPLMVLGAGMAHAAHESAAWNLALGVAFVAGALWTRHLAGLMPVLGAFIAVLAVLSGIDLVAGRVEPARVVSHLVVVAGFLLGLAVVRTVPRPGAGPSPGARWRSRPDDLPVAPDGPRATVPTPWERESDVA</sequence>
<reference evidence="4 5" key="1">
    <citation type="submission" date="2024-03" db="EMBL/GenBank/DDBJ databases">
        <title>Actinomycetospora sp. OC33-EN06, a novel actinomycete isolated from wild orchid (Aerides multiflora).</title>
        <authorList>
            <person name="Suriyachadkun C."/>
        </authorList>
    </citation>
    <scope>NUCLEOTIDE SEQUENCE [LARGE SCALE GENOMIC DNA]</scope>
    <source>
        <strain evidence="4 5">OC33-EN06</strain>
    </source>
</reference>
<comment type="caution">
    <text evidence="4">The sequence shown here is derived from an EMBL/GenBank/DDBJ whole genome shotgun (WGS) entry which is preliminary data.</text>
</comment>
<feature type="transmembrane region" description="Helical" evidence="2">
    <location>
        <begin position="103"/>
        <end position="132"/>
    </location>
</feature>
<keyword evidence="2" id="KW-0812">Transmembrane</keyword>
<dbReference type="EMBL" id="JBBEGL010000004">
    <property type="protein sequence ID" value="MEJ2888063.1"/>
    <property type="molecule type" value="Genomic_DNA"/>
</dbReference>
<feature type="region of interest" description="Disordered" evidence="1">
    <location>
        <begin position="1"/>
        <end position="22"/>
    </location>
</feature>
<feature type="transmembrane region" description="Helical" evidence="2">
    <location>
        <begin position="152"/>
        <end position="169"/>
    </location>
</feature>
<evidence type="ECO:0000259" key="3">
    <source>
        <dbReference type="Pfam" id="PF13490"/>
    </source>
</evidence>
<protein>
    <submittedName>
        <fullName evidence="4">Zf-HC2 domain-containing protein</fullName>
    </submittedName>
</protein>
<dbReference type="Proteomes" id="UP001370100">
    <property type="component" value="Unassembled WGS sequence"/>
</dbReference>
<accession>A0ABU8N6P4</accession>
<evidence type="ECO:0000256" key="2">
    <source>
        <dbReference type="SAM" id="Phobius"/>
    </source>
</evidence>
<evidence type="ECO:0000313" key="4">
    <source>
        <dbReference type="EMBL" id="MEJ2888063.1"/>
    </source>
</evidence>
<evidence type="ECO:0000313" key="5">
    <source>
        <dbReference type="Proteomes" id="UP001370100"/>
    </source>
</evidence>
<keyword evidence="5" id="KW-1185">Reference proteome</keyword>
<dbReference type="InterPro" id="IPR027383">
    <property type="entry name" value="Znf_put"/>
</dbReference>
<organism evidence="4 5">
    <name type="scientific">Actinomycetospora aeridis</name>
    <dbReference type="NCBI Taxonomy" id="3129231"/>
    <lineage>
        <taxon>Bacteria</taxon>
        <taxon>Bacillati</taxon>
        <taxon>Actinomycetota</taxon>
        <taxon>Actinomycetes</taxon>
        <taxon>Pseudonocardiales</taxon>
        <taxon>Pseudonocardiaceae</taxon>
        <taxon>Actinomycetospora</taxon>
    </lineage>
</organism>
<keyword evidence="2" id="KW-0472">Membrane</keyword>
<feature type="region of interest" description="Disordered" evidence="1">
    <location>
        <begin position="229"/>
        <end position="267"/>
    </location>
</feature>
<feature type="transmembrane region" description="Helical" evidence="2">
    <location>
        <begin position="176"/>
        <end position="193"/>
    </location>
</feature>
<name>A0ABU8N6P4_9PSEU</name>